<evidence type="ECO:0000259" key="1">
    <source>
        <dbReference type="Pfam" id="PF04149"/>
    </source>
</evidence>
<proteinExistence type="predicted"/>
<evidence type="ECO:0000313" key="3">
    <source>
        <dbReference type="Proteomes" id="UP001519291"/>
    </source>
</evidence>
<reference evidence="2 3" key="1">
    <citation type="submission" date="2021-03" db="EMBL/GenBank/DDBJ databases">
        <title>Sequencing the genomes of 1000 actinobacteria strains.</title>
        <authorList>
            <person name="Klenk H.-P."/>
        </authorList>
    </citation>
    <scope>NUCLEOTIDE SEQUENCE [LARGE SCALE GENOMIC DNA]</scope>
    <source>
        <strain evidence="2 3">DSM 41480</strain>
    </source>
</reference>
<dbReference type="RefSeq" id="WP_209516370.1">
    <property type="nucleotide sequence ID" value="NZ_JAGIOH010000001.1"/>
</dbReference>
<comment type="caution">
    <text evidence="2">The sequence shown here is derived from an EMBL/GenBank/DDBJ whole genome shotgun (WGS) entry which is preliminary data.</text>
</comment>
<feature type="domain" description="DUF397" evidence="1">
    <location>
        <begin position="11"/>
        <end position="65"/>
    </location>
</feature>
<dbReference type="EMBL" id="JAGIOH010000001">
    <property type="protein sequence ID" value="MBP2404693.1"/>
    <property type="molecule type" value="Genomic_DNA"/>
</dbReference>
<dbReference type="InterPro" id="IPR007278">
    <property type="entry name" value="DUF397"/>
</dbReference>
<gene>
    <name evidence="2" type="ORF">JO379_004162</name>
</gene>
<accession>A0ABS4Y7D1</accession>
<name>A0ABS4Y7D1_9ACTN</name>
<evidence type="ECO:0000313" key="2">
    <source>
        <dbReference type="EMBL" id="MBP2404693.1"/>
    </source>
</evidence>
<dbReference type="GeneID" id="91571035"/>
<keyword evidence="3" id="KW-1185">Reference proteome</keyword>
<sequence>MPAIRVSLSNVQWRKSTYSDDQEDCLEVADNIPTGIVAVRDSKHPHRPALIFHPTAWQRFVTAVRNGSGYASGARFR</sequence>
<protein>
    <recommendedName>
        <fullName evidence="1">DUF397 domain-containing protein</fullName>
    </recommendedName>
</protein>
<dbReference type="Proteomes" id="UP001519291">
    <property type="component" value="Unassembled WGS sequence"/>
</dbReference>
<organism evidence="2 3">
    <name type="scientific">Streptomyces syringium</name>
    <dbReference type="NCBI Taxonomy" id="76729"/>
    <lineage>
        <taxon>Bacteria</taxon>
        <taxon>Bacillati</taxon>
        <taxon>Actinomycetota</taxon>
        <taxon>Actinomycetes</taxon>
        <taxon>Kitasatosporales</taxon>
        <taxon>Streptomycetaceae</taxon>
        <taxon>Streptomyces</taxon>
    </lineage>
</organism>
<dbReference type="Pfam" id="PF04149">
    <property type="entry name" value="DUF397"/>
    <property type="match status" value="1"/>
</dbReference>